<evidence type="ECO:0000259" key="8">
    <source>
        <dbReference type="PROSITE" id="PS50263"/>
    </source>
</evidence>
<dbReference type="InterPro" id="IPR004143">
    <property type="entry name" value="BPL_LPL_catalytic"/>
</dbReference>
<dbReference type="SUPFAM" id="SSF56317">
    <property type="entry name" value="Carbon-nitrogen hydrolase"/>
    <property type="match status" value="1"/>
</dbReference>
<keyword evidence="12" id="KW-1185">Reference proteome</keyword>
<dbReference type="HOGENOM" id="CLU_271698_0_0_1"/>
<dbReference type="InterPro" id="IPR045864">
    <property type="entry name" value="aa-tRNA-synth_II/BPL/LPL"/>
</dbReference>
<dbReference type="InterPro" id="IPR003010">
    <property type="entry name" value="C-N_Hydrolase"/>
</dbReference>
<dbReference type="GO" id="GO:0046951">
    <property type="term" value="P:ketone body biosynthetic process"/>
    <property type="evidence" value="ECO:0007669"/>
    <property type="project" value="TreeGrafter"/>
</dbReference>
<dbReference type="OrthoDB" id="1905920at2759"/>
<keyword evidence="5 11" id="KW-0456">Lyase</keyword>
<dbReference type="Gene3D" id="3.30.930.10">
    <property type="entry name" value="Bira Bifunctional Protein, Domain 2"/>
    <property type="match status" value="1"/>
</dbReference>
<feature type="domain" description="CN hydrolase" evidence="8">
    <location>
        <begin position="399"/>
        <end position="716"/>
    </location>
</feature>
<feature type="region of interest" description="Disordered" evidence="7">
    <location>
        <begin position="29"/>
        <end position="48"/>
    </location>
</feature>
<evidence type="ECO:0000256" key="4">
    <source>
        <dbReference type="ARBA" id="ARBA00022723"/>
    </source>
</evidence>
<dbReference type="PROSITE" id="PS50263">
    <property type="entry name" value="CN_HYDROLASE"/>
    <property type="match status" value="1"/>
</dbReference>
<dbReference type="PANTHER" id="PTHR42738:SF7">
    <property type="entry name" value="HYDROXYMETHYLGLUTARYL-COA LYASE"/>
    <property type="match status" value="1"/>
</dbReference>
<dbReference type="PROSITE" id="PS50991">
    <property type="entry name" value="PYR_CT"/>
    <property type="match status" value="1"/>
</dbReference>
<comment type="similarity">
    <text evidence="2">Belongs to the HMG-CoA lyase family.</text>
</comment>
<dbReference type="GO" id="GO:0046872">
    <property type="term" value="F:metal ion binding"/>
    <property type="evidence" value="ECO:0007669"/>
    <property type="project" value="UniProtKB-KW"/>
</dbReference>
<dbReference type="GeneID" id="25980199"/>
<dbReference type="Proteomes" id="UP000007796">
    <property type="component" value="Unassembled WGS sequence"/>
</dbReference>
<dbReference type="STRING" id="655863.F0X6X2"/>
<dbReference type="PANTHER" id="PTHR42738">
    <property type="entry name" value="HYDROXYMETHYLGLUTARYL-COA LYASE"/>
    <property type="match status" value="1"/>
</dbReference>
<proteinExistence type="inferred from homology"/>
<dbReference type="SUPFAM" id="SSF55681">
    <property type="entry name" value="Class II aaRS and biotin synthetases"/>
    <property type="match status" value="1"/>
</dbReference>
<sequence>MKLPTRPITRLSKRCCARLPAACRYATTQTTAAGSAPGSSGPSPSSNRIKIVEVGPRDGLQNEKKSIPLATKIELIERLAKTGVSTIEAGSFVAPKWVPQMSNSAEILEHVLAHRVASREPISYAFLVPNSRGLADATAILQQHAGAFVASLPTAGNAGGGPETTLSPLPAVELAVFAAATETFSRKNLNCDVATSLERFRDVIRTAKETQAAADGAPLRVRAYISVVLGCPFEGYDVDPRRVAELATDLLEMGADEIALGDTTGMGTAPRTKELLRCVTAAGIRHEDVALHLHDTYGQALVNTAVALEHGIRTFDSAVGGLGGCPYSPGATGNVATENLVYFLESLGMDTGVDLDAMADIGQWITAEIGKANDSSVAVICLPCTHKALAHVPTTMPAIRLGTCSPATADTPAETLAILEDFTKRAAAEKVDILLFPEAFLGSGYPRGEDFGCAIGSRTPAGREAFLQYFRRAVDLGDVVGDAGAGGGRDWVERRGRFADEAASSAAGTAGDGTRETLERVARETGVFIVSGAIERAGGSLYCSVVYVCPKRGMVGKRRKVQPTGSERLIWAAAGPATLRAVSTVIRGVRINMAAAICWENYMPLLRQSLYAQNINLYLAPTADGRDAWLGLLRTIGTEGRCFVVSSNMCTTAESTESLAADGTATTTAEAAVPAEARLSRLTTRGGSAVVSPFGDVIAGPQWDDARGIVFADVDFDDCIRGRLDIDMGGSYSRNDSFKLSVEGLDLSPLPHGIDDRTARGRYRVVVVLGEEAAVGGGATAAATAAAARHHSTASLAAVLAAVEADDSGVHVIRSTGTSPHANLAVEQRLLERSRAASRVLFQYHNGPCVVMGRNQNPWAEVAVRRLRARDVALVRRRSGGGAVYHDGGNANWSVLGPSAGFDRDRHVVMVARALQRLGVSSARVNERHDIVVGGVEEDKDSPDRETAYKISGSAYKLTRHRALHHGTCLLGTDLTAVSGLLRSPAAAYVLARGVASVRSPVRNIDIATRDGIAPAARFAAAVTREFEALYGRAASHSIVDVDCEAAAGFAFDPVLARGYAELMTPEWIYGQTPQFSFSTHPSDEDPRDRPPPPPTVPPSFRLAFTARHGRLHDVVLSGLPYLSPGDDLTTAAADRSLAAALDGRPLYEIYNWQHVLAQASIQPLDAVAVAATGAWLDGLLGVATGGTAATA</sequence>
<evidence type="ECO:0000256" key="5">
    <source>
        <dbReference type="ARBA" id="ARBA00023239"/>
    </source>
</evidence>
<dbReference type="GO" id="GO:0004419">
    <property type="term" value="F:hydroxymethylglutaryl-CoA lyase activity"/>
    <property type="evidence" value="ECO:0007669"/>
    <property type="project" value="UniProtKB-EC"/>
</dbReference>
<dbReference type="InParanoid" id="F0X6X2"/>
<dbReference type="InterPro" id="IPR000891">
    <property type="entry name" value="PYR_CT"/>
</dbReference>
<dbReference type="Pfam" id="PF00682">
    <property type="entry name" value="HMGL-like"/>
    <property type="match status" value="1"/>
</dbReference>
<evidence type="ECO:0000256" key="2">
    <source>
        <dbReference type="ARBA" id="ARBA00009405"/>
    </source>
</evidence>
<evidence type="ECO:0000313" key="12">
    <source>
        <dbReference type="Proteomes" id="UP000007796"/>
    </source>
</evidence>
<dbReference type="CDD" id="cd07938">
    <property type="entry name" value="DRE_TIM_HMGL"/>
    <property type="match status" value="1"/>
</dbReference>
<dbReference type="Pfam" id="PF21948">
    <property type="entry name" value="LplA-B_cat"/>
    <property type="match status" value="1"/>
</dbReference>
<dbReference type="EC" id="4.1.3.4" evidence="3"/>
<feature type="domain" description="Pyruvate carboxyltransferase" evidence="9">
    <location>
        <begin position="49"/>
        <end position="359"/>
    </location>
</feature>
<dbReference type="RefSeq" id="XP_014175894.1">
    <property type="nucleotide sequence ID" value="XM_014320419.1"/>
</dbReference>
<evidence type="ECO:0000259" key="10">
    <source>
        <dbReference type="PROSITE" id="PS51733"/>
    </source>
</evidence>
<protein>
    <recommendedName>
        <fullName evidence="3">hydroxymethylglutaryl-CoA lyase</fullName>
        <ecNumber evidence="3">4.1.3.4</ecNumber>
    </recommendedName>
</protein>
<comment type="pathway">
    <text evidence="1">Metabolic intermediate metabolism; (S)-3-hydroxy-3-methylglutaryl-CoA degradation; acetoacetate from (S)-3-hydroxy-3-methylglutaryl-CoA: step 1/1.</text>
</comment>
<dbReference type="InterPro" id="IPR036526">
    <property type="entry name" value="C-N_Hydrolase_sf"/>
</dbReference>
<dbReference type="eggNOG" id="KOG3159">
    <property type="taxonomic scope" value="Eukaryota"/>
</dbReference>
<comment type="catalytic activity">
    <reaction evidence="6">
        <text>(3S)-3-hydroxy-3-methylglutaryl-CoA = acetoacetate + acetyl-CoA</text>
        <dbReference type="Rhea" id="RHEA:24404"/>
        <dbReference type="ChEBI" id="CHEBI:13705"/>
        <dbReference type="ChEBI" id="CHEBI:43074"/>
        <dbReference type="ChEBI" id="CHEBI:57288"/>
        <dbReference type="EC" id="4.1.3.4"/>
    </reaction>
</comment>
<dbReference type="Gene3D" id="3.60.110.10">
    <property type="entry name" value="Carbon-nitrogen hydrolase"/>
    <property type="match status" value="1"/>
</dbReference>
<evidence type="ECO:0000313" key="11">
    <source>
        <dbReference type="EMBL" id="EFX06412.1"/>
    </source>
</evidence>
<evidence type="ECO:0000259" key="9">
    <source>
        <dbReference type="PROSITE" id="PS50991"/>
    </source>
</evidence>
<evidence type="ECO:0000256" key="6">
    <source>
        <dbReference type="ARBA" id="ARBA00049877"/>
    </source>
</evidence>
<evidence type="ECO:0000256" key="1">
    <source>
        <dbReference type="ARBA" id="ARBA00005143"/>
    </source>
</evidence>
<dbReference type="EMBL" id="GL629729">
    <property type="protein sequence ID" value="EFX06412.1"/>
    <property type="molecule type" value="Genomic_DNA"/>
</dbReference>
<dbReference type="AlphaFoldDB" id="F0X6X2"/>
<accession>F0X6X2</accession>
<dbReference type="Gene3D" id="3.20.20.70">
    <property type="entry name" value="Aldolase class I"/>
    <property type="match status" value="1"/>
</dbReference>
<evidence type="ECO:0000256" key="7">
    <source>
        <dbReference type="SAM" id="MobiDB-lite"/>
    </source>
</evidence>
<reference evidence="11 12" key="1">
    <citation type="journal article" date="2011" name="Proc. Natl. Acad. Sci. U.S.A.">
        <title>Genome and transcriptome analyses of the mountain pine beetle-fungal symbiont Grosmannia clavigera, a lodgepole pine pathogen.</title>
        <authorList>
            <person name="DiGuistini S."/>
            <person name="Wang Y."/>
            <person name="Liao N.Y."/>
            <person name="Taylor G."/>
            <person name="Tanguay P."/>
            <person name="Feau N."/>
            <person name="Henrissat B."/>
            <person name="Chan S.K."/>
            <person name="Hesse-Orce U."/>
            <person name="Alamouti S.M."/>
            <person name="Tsui C.K.M."/>
            <person name="Docking R.T."/>
            <person name="Levasseur A."/>
            <person name="Haridas S."/>
            <person name="Robertson G."/>
            <person name="Birol I."/>
            <person name="Holt R.A."/>
            <person name="Marra M.A."/>
            <person name="Hamelin R.C."/>
            <person name="Hirst M."/>
            <person name="Jones S.J.M."/>
            <person name="Bohlmann J."/>
            <person name="Breuil C."/>
        </authorList>
    </citation>
    <scope>NUCLEOTIDE SEQUENCE [LARGE SCALE GENOMIC DNA]</scope>
    <source>
        <strain evidence="12">kw1407 / UAMH 11150</strain>
    </source>
</reference>
<feature type="compositionally biased region" description="Basic and acidic residues" evidence="7">
    <location>
        <begin position="1082"/>
        <end position="1091"/>
    </location>
</feature>
<dbReference type="UniPathway" id="UPA00896">
    <property type="reaction ID" value="UER00863"/>
</dbReference>
<dbReference type="PROSITE" id="PS51733">
    <property type="entry name" value="BPL_LPL_CATALYTIC"/>
    <property type="match status" value="1"/>
</dbReference>
<dbReference type="InterPro" id="IPR043594">
    <property type="entry name" value="HMGL"/>
</dbReference>
<dbReference type="eggNOG" id="KOG0805">
    <property type="taxonomic scope" value="Eukaryota"/>
</dbReference>
<dbReference type="eggNOG" id="KOG2368">
    <property type="taxonomic scope" value="Eukaryota"/>
</dbReference>
<gene>
    <name evidence="11" type="ORF">CMQ_6733</name>
</gene>
<dbReference type="FunFam" id="3.20.20.70:FF:000071">
    <property type="entry name" value="Hydroxymethylglutaryl-CoA lyase"/>
    <property type="match status" value="1"/>
</dbReference>
<keyword evidence="4" id="KW-0479">Metal-binding</keyword>
<feature type="compositionally biased region" description="Low complexity" evidence="7">
    <location>
        <begin position="32"/>
        <end position="46"/>
    </location>
</feature>
<dbReference type="InterPro" id="IPR013785">
    <property type="entry name" value="Aldolase_TIM"/>
</dbReference>
<dbReference type="SUPFAM" id="SSF51569">
    <property type="entry name" value="Aldolase"/>
    <property type="match status" value="1"/>
</dbReference>
<dbReference type="CDD" id="cd16443">
    <property type="entry name" value="LplA"/>
    <property type="match status" value="1"/>
</dbReference>
<evidence type="ECO:0000256" key="3">
    <source>
        <dbReference type="ARBA" id="ARBA00012910"/>
    </source>
</evidence>
<name>F0X6X2_GROCL</name>
<feature type="region of interest" description="Disordered" evidence="7">
    <location>
        <begin position="1075"/>
        <end position="1098"/>
    </location>
</feature>
<feature type="domain" description="BPL/LPL catalytic" evidence="10">
    <location>
        <begin position="834"/>
        <end position="1035"/>
    </location>
</feature>
<dbReference type="Pfam" id="PF00795">
    <property type="entry name" value="CN_hydrolase"/>
    <property type="match status" value="1"/>
</dbReference>
<dbReference type="GO" id="GO:0006552">
    <property type="term" value="P:L-leucine catabolic process"/>
    <property type="evidence" value="ECO:0007669"/>
    <property type="project" value="TreeGrafter"/>
</dbReference>
<organism evidence="12">
    <name type="scientific">Grosmannia clavigera (strain kw1407 / UAMH 11150)</name>
    <name type="common">Blue stain fungus</name>
    <name type="synonym">Graphiocladiella clavigera</name>
    <dbReference type="NCBI Taxonomy" id="655863"/>
    <lineage>
        <taxon>Eukaryota</taxon>
        <taxon>Fungi</taxon>
        <taxon>Dikarya</taxon>
        <taxon>Ascomycota</taxon>
        <taxon>Pezizomycotina</taxon>
        <taxon>Sordariomycetes</taxon>
        <taxon>Sordariomycetidae</taxon>
        <taxon>Ophiostomatales</taxon>
        <taxon>Ophiostomataceae</taxon>
        <taxon>Leptographium</taxon>
    </lineage>
</organism>